<dbReference type="PANTHER" id="PTHR22930">
    <property type="match status" value="1"/>
</dbReference>
<evidence type="ECO:0000256" key="7">
    <source>
        <dbReference type="ARBA" id="ARBA00023242"/>
    </source>
</evidence>
<dbReference type="PROSITE" id="PS50090">
    <property type="entry name" value="MYB_LIKE"/>
    <property type="match status" value="1"/>
</dbReference>
<dbReference type="EMBL" id="JAFDVH010000006">
    <property type="protein sequence ID" value="KAG7477185.1"/>
    <property type="molecule type" value="Genomic_DNA"/>
</dbReference>
<evidence type="ECO:0000256" key="6">
    <source>
        <dbReference type="ARBA" id="ARBA00022801"/>
    </source>
</evidence>
<feature type="compositionally biased region" description="Basic and acidic residues" evidence="8">
    <location>
        <begin position="34"/>
        <end position="44"/>
    </location>
</feature>
<keyword evidence="11" id="KW-1185">Reference proteome</keyword>
<name>A0A9D3TFV0_MEGAT</name>
<keyword evidence="6" id="KW-0378">Hydrolase</keyword>
<reference evidence="10" key="1">
    <citation type="submission" date="2021-01" db="EMBL/GenBank/DDBJ databases">
        <authorList>
            <person name="Zahm M."/>
            <person name="Roques C."/>
            <person name="Cabau C."/>
            <person name="Klopp C."/>
            <person name="Donnadieu C."/>
            <person name="Jouanno E."/>
            <person name="Lampietro C."/>
            <person name="Louis A."/>
            <person name="Herpin A."/>
            <person name="Echchiki A."/>
            <person name="Berthelot C."/>
            <person name="Parey E."/>
            <person name="Roest-Crollius H."/>
            <person name="Braasch I."/>
            <person name="Postlethwait J."/>
            <person name="Bobe J."/>
            <person name="Montfort J."/>
            <person name="Bouchez O."/>
            <person name="Begum T."/>
            <person name="Mejri S."/>
            <person name="Adams A."/>
            <person name="Chen W.-J."/>
            <person name="Guiguen Y."/>
        </authorList>
    </citation>
    <scope>NUCLEOTIDE SEQUENCE</scope>
    <source>
        <strain evidence="10">YG-15Mar2019-1</strain>
        <tissue evidence="10">Brain</tissue>
    </source>
</reference>
<evidence type="ECO:0000313" key="10">
    <source>
        <dbReference type="EMBL" id="KAG7477185.1"/>
    </source>
</evidence>
<dbReference type="GO" id="GO:0016787">
    <property type="term" value="F:hydrolase activity"/>
    <property type="evidence" value="ECO:0007669"/>
    <property type="project" value="UniProtKB-KW"/>
</dbReference>
<dbReference type="InterPro" id="IPR045249">
    <property type="entry name" value="HARBI1-like"/>
</dbReference>
<comment type="subcellular location">
    <subcellularLocation>
        <location evidence="2">Nucleus</location>
    </subcellularLocation>
</comment>
<dbReference type="InterPro" id="IPR028002">
    <property type="entry name" value="Myb_DNA-bind_5"/>
</dbReference>
<evidence type="ECO:0000256" key="2">
    <source>
        <dbReference type="ARBA" id="ARBA00004123"/>
    </source>
</evidence>
<dbReference type="Pfam" id="PF13359">
    <property type="entry name" value="DDE_Tnp_4"/>
    <property type="match status" value="1"/>
</dbReference>
<dbReference type="PANTHER" id="PTHR22930:SF227">
    <property type="entry name" value="DDE TNP4 DOMAIN-CONTAINING PROTEIN"/>
    <property type="match status" value="1"/>
</dbReference>
<comment type="similarity">
    <text evidence="3">Belongs to the HARBI1 family.</text>
</comment>
<dbReference type="GO" id="GO:0046872">
    <property type="term" value="F:metal ion binding"/>
    <property type="evidence" value="ECO:0007669"/>
    <property type="project" value="UniProtKB-KW"/>
</dbReference>
<dbReference type="Proteomes" id="UP001046870">
    <property type="component" value="Chromosome 6"/>
</dbReference>
<feature type="compositionally biased region" description="Low complexity" evidence="8">
    <location>
        <begin position="322"/>
        <end position="331"/>
    </location>
</feature>
<evidence type="ECO:0000259" key="9">
    <source>
        <dbReference type="PROSITE" id="PS50090"/>
    </source>
</evidence>
<feature type="domain" description="Myb-like" evidence="9">
    <location>
        <begin position="35"/>
        <end position="103"/>
    </location>
</feature>
<dbReference type="CDD" id="cd00167">
    <property type="entry name" value="SANT"/>
    <property type="match status" value="1"/>
</dbReference>
<dbReference type="InterPro" id="IPR001005">
    <property type="entry name" value="SANT/Myb"/>
</dbReference>
<proteinExistence type="inferred from homology"/>
<dbReference type="GO" id="GO:0004518">
    <property type="term" value="F:nuclease activity"/>
    <property type="evidence" value="ECO:0007669"/>
    <property type="project" value="UniProtKB-KW"/>
</dbReference>
<comment type="caution">
    <text evidence="10">The sequence shown here is derived from an EMBL/GenBank/DDBJ whole genome shotgun (WGS) entry which is preliminary data.</text>
</comment>
<gene>
    <name evidence="10" type="ORF">MATL_G00091600</name>
</gene>
<sequence length="682" mass="74072">MERQNQTFADHSQWGAIPLKRKNQASGQSTPENDDGKRVRMRYSKEEEEKLIREVIKRWDELYGAKSRFLPWGRKTSTWSEIAAQLGETSKGARAGEDVRKKWLYMKRVFMDKVEAQRSSTHADSGQTPPPQLTPLEQTLLSLLKQPPVQPCNVPDIGAPRMDLSPAETDGTSSGGHPAAGFFRSASCSGHPRDTDVSSSRPPAKGVRSHPSHGQDADESPGDTEAPAGGSRSRERGEDDPEDEQAGQPGERVTAPASRQPGRLQGDDGAPVMAAIVNRQRLSMSVQVEAVKVLRRLVGDVHRYIEHITLAGAAATPPASVSPGSDPASHPAAPPPSAPLAVTSLPIQLALLHDDVLLERFHFDRAAIAYLCSLLRPHVSNTWMQVEGTVCAALAFYATGVFQSPMGDSFEIDPAVVRNVVELVSDALMTVSDQFIKFPSPAVQKQVQQDFLSVAGFPGVVGALGCTHIAIRRPEVNPNLYVNRKRFYSMNLQITATADCRITSAVARFPGSFSCAHVLQHSPLEALCSKGGLSKGHLIAHSGYPLHQWLLPPLQNAQTKADVCYNEALRQSHAAVGRTVRLLKARFPCLDRAVLPLQLPPRASARVILACCVLHNIALLRDVKLPGRGAAALTDLAHLPASHDDYNCESDEEALSDSEEIVALRVTAGQEKQAFTIQQFFA</sequence>
<evidence type="ECO:0000256" key="5">
    <source>
        <dbReference type="ARBA" id="ARBA00022723"/>
    </source>
</evidence>
<keyword evidence="5" id="KW-0479">Metal-binding</keyword>
<keyword evidence="4" id="KW-0540">Nuclease</keyword>
<evidence type="ECO:0000256" key="3">
    <source>
        <dbReference type="ARBA" id="ARBA00006958"/>
    </source>
</evidence>
<dbReference type="Pfam" id="PF13873">
    <property type="entry name" value="Myb_DNA-bind_5"/>
    <property type="match status" value="1"/>
</dbReference>
<feature type="region of interest" description="Disordered" evidence="8">
    <location>
        <begin position="315"/>
        <end position="337"/>
    </location>
</feature>
<evidence type="ECO:0000256" key="8">
    <source>
        <dbReference type="SAM" id="MobiDB-lite"/>
    </source>
</evidence>
<evidence type="ECO:0000256" key="4">
    <source>
        <dbReference type="ARBA" id="ARBA00022722"/>
    </source>
</evidence>
<dbReference type="OrthoDB" id="10062286at2759"/>
<comment type="cofactor">
    <cofactor evidence="1">
        <name>a divalent metal cation</name>
        <dbReference type="ChEBI" id="CHEBI:60240"/>
    </cofactor>
</comment>
<feature type="compositionally biased region" description="Polar residues" evidence="8">
    <location>
        <begin position="1"/>
        <end position="10"/>
    </location>
</feature>
<protein>
    <recommendedName>
        <fullName evidence="9">Myb-like domain-containing protein</fullName>
    </recommendedName>
</protein>
<dbReference type="GO" id="GO:0005634">
    <property type="term" value="C:nucleus"/>
    <property type="evidence" value="ECO:0007669"/>
    <property type="project" value="UniProtKB-SubCell"/>
</dbReference>
<evidence type="ECO:0000256" key="1">
    <source>
        <dbReference type="ARBA" id="ARBA00001968"/>
    </source>
</evidence>
<feature type="region of interest" description="Disordered" evidence="8">
    <location>
        <begin position="1"/>
        <end position="44"/>
    </location>
</feature>
<evidence type="ECO:0000313" key="11">
    <source>
        <dbReference type="Proteomes" id="UP001046870"/>
    </source>
</evidence>
<keyword evidence="7" id="KW-0539">Nucleus</keyword>
<feature type="region of interest" description="Disordered" evidence="8">
    <location>
        <begin position="147"/>
        <end position="269"/>
    </location>
</feature>
<dbReference type="InterPro" id="IPR027806">
    <property type="entry name" value="HARBI1_dom"/>
</dbReference>
<dbReference type="AlphaFoldDB" id="A0A9D3TFV0"/>
<organism evidence="10 11">
    <name type="scientific">Megalops atlanticus</name>
    <name type="common">Tarpon</name>
    <name type="synonym">Clupea gigantea</name>
    <dbReference type="NCBI Taxonomy" id="7932"/>
    <lineage>
        <taxon>Eukaryota</taxon>
        <taxon>Metazoa</taxon>
        <taxon>Chordata</taxon>
        <taxon>Craniata</taxon>
        <taxon>Vertebrata</taxon>
        <taxon>Euteleostomi</taxon>
        <taxon>Actinopterygii</taxon>
        <taxon>Neopterygii</taxon>
        <taxon>Teleostei</taxon>
        <taxon>Elopiformes</taxon>
        <taxon>Megalopidae</taxon>
        <taxon>Megalops</taxon>
    </lineage>
</organism>
<accession>A0A9D3TFV0</accession>